<proteinExistence type="predicted"/>
<dbReference type="PANTHER" id="PTHR39465:SF1">
    <property type="entry name" value="DNA LIGASE D 3'-PHOSPHOESTERASE DOMAIN-CONTAINING PROTEIN"/>
    <property type="match status" value="1"/>
</dbReference>
<evidence type="ECO:0000313" key="3">
    <source>
        <dbReference type="EMBL" id="TSC90639.1"/>
    </source>
</evidence>
<dbReference type="GO" id="GO:0016874">
    <property type="term" value="F:ligase activity"/>
    <property type="evidence" value="ECO:0007669"/>
    <property type="project" value="UniProtKB-KW"/>
</dbReference>
<gene>
    <name evidence="3" type="ORF">CEN92_434</name>
</gene>
<protein>
    <submittedName>
        <fullName evidence="3">DNA ligase (ATP)</fullName>
    </submittedName>
</protein>
<evidence type="ECO:0000256" key="1">
    <source>
        <dbReference type="SAM" id="MobiDB-lite"/>
    </source>
</evidence>
<dbReference type="Proteomes" id="UP000318296">
    <property type="component" value="Unassembled WGS sequence"/>
</dbReference>
<dbReference type="InterPro" id="IPR014144">
    <property type="entry name" value="LigD_PE_domain"/>
</dbReference>
<evidence type="ECO:0000313" key="4">
    <source>
        <dbReference type="Proteomes" id="UP000318296"/>
    </source>
</evidence>
<name>A0A554LDB5_9BACT</name>
<feature type="region of interest" description="Disordered" evidence="1">
    <location>
        <begin position="1"/>
        <end position="26"/>
    </location>
</feature>
<dbReference type="Pfam" id="PF13298">
    <property type="entry name" value="LigD_N"/>
    <property type="match status" value="1"/>
</dbReference>
<sequence length="65" mass="7546">MLEKYNKKRKFSETPEPKGVATKKDKSRFVVQEHHAQNLHYDFRLEIGGVLKSWAIPKVPPKKVG</sequence>
<evidence type="ECO:0000259" key="2">
    <source>
        <dbReference type="Pfam" id="PF13298"/>
    </source>
</evidence>
<accession>A0A554LDB5</accession>
<comment type="caution">
    <text evidence="3">The sequence shown here is derived from an EMBL/GenBank/DDBJ whole genome shotgun (WGS) entry which is preliminary data.</text>
</comment>
<dbReference type="AlphaFoldDB" id="A0A554LDB5"/>
<dbReference type="EMBL" id="VMGH01000071">
    <property type="protein sequence ID" value="TSC90639.1"/>
    <property type="molecule type" value="Genomic_DNA"/>
</dbReference>
<feature type="non-terminal residue" evidence="3">
    <location>
        <position position="65"/>
    </location>
</feature>
<reference evidence="3 4" key="1">
    <citation type="submission" date="2017-07" db="EMBL/GenBank/DDBJ databases">
        <title>Mechanisms for carbon and nitrogen cycling indicate functional differentiation within the Candidate Phyla Radiation.</title>
        <authorList>
            <person name="Danczak R.E."/>
            <person name="Johnston M.D."/>
            <person name="Kenah C."/>
            <person name="Slattery M."/>
            <person name="Wrighton K.C."/>
            <person name="Wilkins M.J."/>
        </authorList>
    </citation>
    <scope>NUCLEOTIDE SEQUENCE [LARGE SCALE GENOMIC DNA]</scope>
    <source>
        <strain evidence="3">Licking1014_96</strain>
    </source>
</reference>
<dbReference type="PANTHER" id="PTHR39465">
    <property type="entry name" value="DNA LIGASE D, 3'-PHOSPHOESTERASE DOMAIN"/>
    <property type="match status" value="1"/>
</dbReference>
<feature type="domain" description="DNA ligase D 3'-phosphoesterase" evidence="2">
    <location>
        <begin position="32"/>
        <end position="63"/>
    </location>
</feature>
<keyword evidence="3" id="KW-0436">Ligase</keyword>
<organism evidence="3 4">
    <name type="scientific">Candidatus Berkelbacteria bacterium Licking1014_96</name>
    <dbReference type="NCBI Taxonomy" id="2017149"/>
    <lineage>
        <taxon>Bacteria</taxon>
        <taxon>Candidatus Berkelbacteria</taxon>
    </lineage>
</organism>